<dbReference type="InterPro" id="IPR023696">
    <property type="entry name" value="Ureohydrolase_dom_sf"/>
</dbReference>
<keyword evidence="4" id="KW-0156">Chromatin regulator</keyword>
<keyword evidence="5" id="KW-0175">Coiled coil</keyword>
<feature type="region of interest" description="Disordered" evidence="6">
    <location>
        <begin position="598"/>
        <end position="632"/>
    </location>
</feature>
<dbReference type="EMBL" id="JAOAOG010000116">
    <property type="protein sequence ID" value="KAJ6248231.1"/>
    <property type="molecule type" value="Genomic_DNA"/>
</dbReference>
<dbReference type="PANTHER" id="PTHR10625">
    <property type="entry name" value="HISTONE DEACETYLASE HDAC1-RELATED"/>
    <property type="match status" value="1"/>
</dbReference>
<evidence type="ECO:0000256" key="1">
    <source>
        <dbReference type="ARBA" id="ARBA00006457"/>
    </source>
</evidence>
<proteinExistence type="inferred from homology"/>
<sequence length="632" mass="73601">MSRNKKRVAYFYNSDIEQFYYGYEHPMKPQRIRLTHDLITGYELLPKMQIYRSNRTTIKDLSLFHSYEYLDFLQQVKPDQKDNFLEMMDKFNVGEDSPIFDGLFGFCQISAGGSIGAATKLNHGLADIAINWAGGLHHAKRSEASGFCYVNDIVLGIMELLKYHPRVLYIDIDIHHGDGVEEAFYTTDRVMTCSFHKYGDYFPGTGNIKDIGYGKGKDYSVNFPLNDGMDDQSYVYIFKKTIDLIMHYYQPSAIVLQCGADTLTGDRLGCFNLSLKGHGECVTYIRNLNKPLLILGGGGYTVKNVARCWAYETSLLIGDCELPNRLPEGDFLEYYGNENKLHIKPITMKNLNEKSKLDYLLMQIQNNLKEIEAVPSIGNRYIPEDTLSDEIEDIEQNSIDVTWSQKLFETYVQSDKEFFGNKGSDPNYKFKEQNYQKSNNKKDEKKKKLQNNRLKNTKHKSPNKIKKKLIEEKFNGAMLQLKRKATIELSKNTTFNKKDFLFNQIQKPEKAIKIFNIETSIGSNPNDKNRLLHNQQMLFRKRKNYYLNTFLDLKNITSNNQKQMNSYFRLRNKHLNALNFKFKPVRQRKQSTKLLKKKLKNQKKNENENENNESVNVKIQNISQQQKKIRNN</sequence>
<dbReference type="Pfam" id="PF00850">
    <property type="entry name" value="Hist_deacetyl"/>
    <property type="match status" value="1"/>
</dbReference>
<dbReference type="EC" id="3.5.1.98" evidence="2"/>
<dbReference type="InterPro" id="IPR000286">
    <property type="entry name" value="HDACs"/>
</dbReference>
<evidence type="ECO:0000259" key="7">
    <source>
        <dbReference type="Pfam" id="PF00850"/>
    </source>
</evidence>
<protein>
    <recommendedName>
        <fullName evidence="2">histone deacetylase</fullName>
        <ecNumber evidence="2">3.5.1.98</ecNumber>
    </recommendedName>
</protein>
<feature type="coiled-coil region" evidence="5">
    <location>
        <begin position="428"/>
        <end position="455"/>
    </location>
</feature>
<evidence type="ECO:0000313" key="9">
    <source>
        <dbReference type="Proteomes" id="UP001150062"/>
    </source>
</evidence>
<evidence type="ECO:0000313" key="8">
    <source>
        <dbReference type="EMBL" id="KAJ6248231.1"/>
    </source>
</evidence>
<evidence type="ECO:0000256" key="2">
    <source>
        <dbReference type="ARBA" id="ARBA00012111"/>
    </source>
</evidence>
<keyword evidence="9" id="KW-1185">Reference proteome</keyword>
<feature type="domain" description="Histone deacetylase" evidence="7">
    <location>
        <begin position="25"/>
        <end position="314"/>
    </location>
</feature>
<dbReference type="Gene3D" id="3.40.800.20">
    <property type="entry name" value="Histone deacetylase domain"/>
    <property type="match status" value="1"/>
</dbReference>
<dbReference type="InterPro" id="IPR037138">
    <property type="entry name" value="His_deacetylse_dom_sf"/>
</dbReference>
<comment type="caution">
    <text evidence="8">The sequence shown here is derived from an EMBL/GenBank/DDBJ whole genome shotgun (WGS) entry which is preliminary data.</text>
</comment>
<gene>
    <name evidence="8" type="ORF">M0813_17894</name>
</gene>
<evidence type="ECO:0000256" key="5">
    <source>
        <dbReference type="SAM" id="Coils"/>
    </source>
</evidence>
<dbReference type="CDD" id="cd09991">
    <property type="entry name" value="HDAC_classI"/>
    <property type="match status" value="1"/>
</dbReference>
<dbReference type="InterPro" id="IPR023801">
    <property type="entry name" value="His_deacetylse_dom"/>
</dbReference>
<evidence type="ECO:0000256" key="4">
    <source>
        <dbReference type="ARBA" id="ARBA00022853"/>
    </source>
</evidence>
<organism evidence="8 9">
    <name type="scientific">Anaeramoeba flamelloides</name>
    <dbReference type="NCBI Taxonomy" id="1746091"/>
    <lineage>
        <taxon>Eukaryota</taxon>
        <taxon>Metamonada</taxon>
        <taxon>Anaeramoebidae</taxon>
        <taxon>Anaeramoeba</taxon>
    </lineage>
</organism>
<reference evidence="8" key="1">
    <citation type="submission" date="2022-08" db="EMBL/GenBank/DDBJ databases">
        <title>Novel sulfate-reducing endosymbionts in the free-living metamonad Anaeramoeba.</title>
        <authorList>
            <person name="Jerlstrom-Hultqvist J."/>
            <person name="Cepicka I."/>
            <person name="Gallot-Lavallee L."/>
            <person name="Salas-Leiva D."/>
            <person name="Curtis B.A."/>
            <person name="Zahonova K."/>
            <person name="Pipaliya S."/>
            <person name="Dacks J."/>
            <person name="Roger A.J."/>
        </authorList>
    </citation>
    <scope>NUCLEOTIDE SEQUENCE</scope>
    <source>
        <strain evidence="8">Schooner1</strain>
    </source>
</reference>
<keyword evidence="3" id="KW-0378">Hydrolase</keyword>
<dbReference type="InterPro" id="IPR003084">
    <property type="entry name" value="HDAC_I/II"/>
</dbReference>
<comment type="similarity">
    <text evidence="1">Belongs to the histone deacetylase family. HD type 1 subfamily.</text>
</comment>
<name>A0ABQ8YUM2_9EUKA</name>
<dbReference type="SUPFAM" id="SSF52768">
    <property type="entry name" value="Arginase/deacetylase"/>
    <property type="match status" value="1"/>
</dbReference>
<dbReference type="Proteomes" id="UP001150062">
    <property type="component" value="Unassembled WGS sequence"/>
</dbReference>
<dbReference type="PANTHER" id="PTHR10625:SF10">
    <property type="entry name" value="HISTONE DEACETYLASE HDAC1"/>
    <property type="match status" value="1"/>
</dbReference>
<dbReference type="PRINTS" id="PR01270">
    <property type="entry name" value="HDASUPER"/>
</dbReference>
<evidence type="ECO:0000256" key="6">
    <source>
        <dbReference type="SAM" id="MobiDB-lite"/>
    </source>
</evidence>
<dbReference type="PRINTS" id="PR01271">
    <property type="entry name" value="HISDACETLASE"/>
</dbReference>
<evidence type="ECO:0000256" key="3">
    <source>
        <dbReference type="ARBA" id="ARBA00022801"/>
    </source>
</evidence>
<accession>A0ABQ8YUM2</accession>